<dbReference type="RefSeq" id="YP_009275026.1">
    <property type="nucleotide sequence ID" value="NC_030923.1"/>
</dbReference>
<comment type="subcellular location">
    <subcellularLocation>
        <location evidence="1">Virion</location>
    </subcellularLocation>
</comment>
<sequence length="626" mass="64884">MSITSITEAERIEIRDACLTAAQEMQQVVQSGAIPRSDIAEAVQPSLQAAADALGLVVDSTENQALRDDLANETDPALGAALIGYSGRTQADKNADVVSVRDKSANAGKPGATDDITAIRDAVNGGGAFLPDGTYPISSFVNVNAQQKVHLEGAGQGTVITKNAAATPTVLSSRNSDNTEVRDLRIDLTGANNATTGHAIALIDTDHATIRDMSISGFAGTGTGVISYCAVETDHTQHVRILDSQFDGDVAQSPNTNGFLITNGLYSRMSGLYAAGVGAYAIEYKNDQKYSHISDCVAVNSVNAYGYGQTTLDDTGVSYCTASNLISYNCGTGSVIGKGKYNITSNLLVSVDGGSTQTLKAGVRADGTANANSWVNCLFVGNITEPVRFGANTNFVSGTFHNTPTNMVQLTSGATRNVVEVQHPGPTRNSIFASSVISDTSGSGQTGANANVVFCPASGEYRGTFSGRWRFQHAPSGLAPASSNQKMVLESTGDTFYSVLTDGTGLVGLSAQSGSGTAQLAHSATSDYWQASGHTGGWFVRMANNLLRFGTDALASIGTVTNRMGDVFSLRFRPGAGAVIWTSGTGTPEGAVTAPVGSLYTRTDGGVGTTLYVKETGTGNTGWVAK</sequence>
<dbReference type="SUPFAM" id="SSF51126">
    <property type="entry name" value="Pectin lyase-like"/>
    <property type="match status" value="1"/>
</dbReference>
<keyword evidence="8" id="KW-1185">Reference proteome</keyword>
<evidence type="ECO:0000313" key="8">
    <source>
        <dbReference type="Proteomes" id="UP000201907"/>
    </source>
</evidence>
<evidence type="ECO:0000256" key="4">
    <source>
        <dbReference type="ARBA" id="ARBA00022844"/>
    </source>
</evidence>
<evidence type="ECO:0000256" key="3">
    <source>
        <dbReference type="ARBA" id="ARBA00022732"/>
    </source>
</evidence>
<dbReference type="OrthoDB" id="28456at10239"/>
<proteinExistence type="predicted"/>
<dbReference type="Gene3D" id="2.160.20.10">
    <property type="entry name" value="Single-stranded right-handed beta-helix, Pectin lyase-like"/>
    <property type="match status" value="1"/>
</dbReference>
<evidence type="ECO:0008006" key="9">
    <source>
        <dbReference type="Google" id="ProtNLM"/>
    </source>
</evidence>
<keyword evidence="3" id="KW-1227">Viral tail protein</keyword>
<evidence type="ECO:0000256" key="2">
    <source>
        <dbReference type="ARBA" id="ARBA00022717"/>
    </source>
</evidence>
<dbReference type="EMBL" id="KU310944">
    <property type="protein sequence ID" value="AMO43632.1"/>
    <property type="molecule type" value="Genomic_DNA"/>
</dbReference>
<keyword evidence="5" id="KW-1160">Virus entry into host cell</keyword>
<reference evidence="7 8" key="1">
    <citation type="submission" date="2015-12" db="EMBL/GenBank/DDBJ databases">
        <title>Complete Genome Sequence of the Pseudomonas putida phage YMC11/06/C171_PPU_BP.</title>
        <authorList>
            <person name="Jeon J."/>
            <person name="Yong D."/>
            <person name="Lee K."/>
        </authorList>
    </citation>
    <scope>NUCLEOTIDE SEQUENCE [LARGE SCALE GENOMIC DNA]</scope>
</reference>
<evidence type="ECO:0000256" key="5">
    <source>
        <dbReference type="ARBA" id="ARBA00023296"/>
    </source>
</evidence>
<keyword evidence="4" id="KW-0946">Virion</keyword>
<dbReference type="KEGG" id="vg:28801983"/>
<dbReference type="GeneID" id="28801983"/>
<gene>
    <name evidence="7" type="ORF">C171_00080</name>
</gene>
<dbReference type="GO" id="GO:0098015">
    <property type="term" value="C:virus tail"/>
    <property type="evidence" value="ECO:0007669"/>
    <property type="project" value="UniProtKB-KW"/>
</dbReference>
<dbReference type="GO" id="GO:0098996">
    <property type="term" value="P:symbiont entry into host cell via disruption of host cell glycocalyx"/>
    <property type="evidence" value="ECO:0007669"/>
    <property type="project" value="UniProtKB-KW"/>
</dbReference>
<keyword evidence="2" id="KW-1235">Degradation of host cell envelope components during virus entry</keyword>
<dbReference type="GO" id="GO:0098994">
    <property type="term" value="P:symbiont entry into host cell via disruption of host cell envelope"/>
    <property type="evidence" value="ECO:0007669"/>
    <property type="project" value="UniProtKB-KW"/>
</dbReference>
<accession>A0A127KNF8</accession>
<name>A0A127KNF8_9CAUD</name>
<dbReference type="Proteomes" id="UP000201907">
    <property type="component" value="Segment"/>
</dbReference>
<evidence type="ECO:0000313" key="7">
    <source>
        <dbReference type="EMBL" id="AMO43632.1"/>
    </source>
</evidence>
<dbReference type="InterPro" id="IPR012334">
    <property type="entry name" value="Pectin_lyas_fold"/>
</dbReference>
<evidence type="ECO:0000256" key="6">
    <source>
        <dbReference type="ARBA" id="ARBA00035731"/>
    </source>
</evidence>
<dbReference type="InterPro" id="IPR011050">
    <property type="entry name" value="Pectin_lyase_fold/virulence"/>
</dbReference>
<evidence type="ECO:0000256" key="1">
    <source>
        <dbReference type="ARBA" id="ARBA00004328"/>
    </source>
</evidence>
<protein>
    <recommendedName>
        <fullName evidence="9">Pectate lyase superfamily protein domain-containing protein</fullName>
    </recommendedName>
</protein>
<keyword evidence="6" id="KW-1238">Degradation of host capsule during virus entry</keyword>
<organism evidence="7 8">
    <name type="scientific">Pseudomonas phage YMC11/06/C171_PPU_BP</name>
    <dbReference type="NCBI Taxonomy" id="1777063"/>
    <lineage>
        <taxon>Viruses</taxon>
        <taxon>Duplodnaviria</taxon>
        <taxon>Heunggongvirae</taxon>
        <taxon>Uroviricota</taxon>
        <taxon>Caudoviricetes</taxon>
        <taxon>Autographivirales</taxon>
        <taxon>Autoscriptoviridae</taxon>
        <taxon>Corkvirinae</taxon>
        <taxon>Kantovirus</taxon>
        <taxon>Kantovirus C171</taxon>
    </lineage>
</organism>